<comment type="caution">
    <text evidence="1">The sequence shown here is derived from an EMBL/GenBank/DDBJ whole genome shotgun (WGS) entry which is preliminary data.</text>
</comment>
<dbReference type="AlphaFoldDB" id="A0A414FZ70"/>
<accession>A0A414FZ70</accession>
<sequence length="240" mass="27302">MVMRTDEAKGAPMADPAEIEREVAQMAEYWGDRREGWRDAAADEFERIVMPACLYGPEQDFRRLQMVNMCFTEWVLFERPLREGKTPLQLYVETPPEGTLESTVDHLRQIDETQFFARFAILDKDPETSRAMLLDVGTDRRYEVCDGALCKNVRWRNGTIAERIACVDGLWQVVGQVHLYDRADPDATRVDGPGALHPDDLRAEDMCEAGLFLRLVRDVLGVDGRYAPTLSMVSVEGDAR</sequence>
<name>A0A414FZ70_9ACTN</name>
<dbReference type="Proteomes" id="UP000286050">
    <property type="component" value="Unassembled WGS sequence"/>
</dbReference>
<evidence type="ECO:0000313" key="1">
    <source>
        <dbReference type="EMBL" id="RHD56804.1"/>
    </source>
</evidence>
<dbReference type="EMBL" id="QSJI01000002">
    <property type="protein sequence ID" value="RHD56804.1"/>
    <property type="molecule type" value="Genomic_DNA"/>
</dbReference>
<proteinExistence type="predicted"/>
<reference evidence="1 2" key="1">
    <citation type="submission" date="2018-08" db="EMBL/GenBank/DDBJ databases">
        <title>A genome reference for cultivated species of the human gut microbiota.</title>
        <authorList>
            <person name="Zou Y."/>
            <person name="Xue W."/>
            <person name="Luo G."/>
        </authorList>
    </citation>
    <scope>NUCLEOTIDE SEQUENCE [LARGE SCALE GENOMIC DNA]</scope>
    <source>
        <strain evidence="1 2">AM30-5LB</strain>
    </source>
</reference>
<gene>
    <name evidence="1" type="ORF">DW787_03220</name>
</gene>
<protein>
    <submittedName>
        <fullName evidence="1">Uncharacterized protein</fullName>
    </submittedName>
</protein>
<evidence type="ECO:0000313" key="2">
    <source>
        <dbReference type="Proteomes" id="UP000286050"/>
    </source>
</evidence>
<organism evidence="1 2">
    <name type="scientific">Collinsella intestinalis</name>
    <dbReference type="NCBI Taxonomy" id="147207"/>
    <lineage>
        <taxon>Bacteria</taxon>
        <taxon>Bacillati</taxon>
        <taxon>Actinomycetota</taxon>
        <taxon>Coriobacteriia</taxon>
        <taxon>Coriobacteriales</taxon>
        <taxon>Coriobacteriaceae</taxon>
        <taxon>Collinsella</taxon>
    </lineage>
</organism>